<dbReference type="EMBL" id="SPVF01000006">
    <property type="protein sequence ID" value="TFW30256.1"/>
    <property type="molecule type" value="Genomic_DNA"/>
</dbReference>
<dbReference type="Pfam" id="PF13202">
    <property type="entry name" value="EF-hand_5"/>
    <property type="match status" value="2"/>
</dbReference>
<evidence type="ECO:0000259" key="2">
    <source>
        <dbReference type="PROSITE" id="PS50222"/>
    </source>
</evidence>
<dbReference type="SMART" id="SM00054">
    <property type="entry name" value="EFh"/>
    <property type="match status" value="2"/>
</dbReference>
<feature type="domain" description="EF-hand" evidence="2">
    <location>
        <begin position="40"/>
        <end position="75"/>
    </location>
</feature>
<evidence type="ECO:0000313" key="3">
    <source>
        <dbReference type="EMBL" id="TFW30256.1"/>
    </source>
</evidence>
<dbReference type="InterPro" id="IPR002048">
    <property type="entry name" value="EF_hand_dom"/>
</dbReference>
<comment type="caution">
    <text evidence="3">The sequence shown here is derived from an EMBL/GenBank/DDBJ whole genome shotgun (WGS) entry which is preliminary data.</text>
</comment>
<feature type="region of interest" description="Disordered" evidence="1">
    <location>
        <begin position="71"/>
        <end position="126"/>
    </location>
</feature>
<dbReference type="InterPro" id="IPR018247">
    <property type="entry name" value="EF_Hand_1_Ca_BS"/>
</dbReference>
<dbReference type="InterPro" id="IPR011992">
    <property type="entry name" value="EF-hand-dom_pair"/>
</dbReference>
<accession>A0A4Y9SZT3</accession>
<name>A0A4Y9SZT3_9BURK</name>
<keyword evidence="4" id="KW-1185">Reference proteome</keyword>
<dbReference type="CDD" id="cd00051">
    <property type="entry name" value="EFh"/>
    <property type="match status" value="1"/>
</dbReference>
<dbReference type="Gene3D" id="1.10.238.10">
    <property type="entry name" value="EF-hand"/>
    <property type="match status" value="1"/>
</dbReference>
<feature type="compositionally biased region" description="Gly residues" evidence="1">
    <location>
        <begin position="90"/>
        <end position="104"/>
    </location>
</feature>
<dbReference type="SUPFAM" id="SSF47473">
    <property type="entry name" value="EF-hand"/>
    <property type="match status" value="1"/>
</dbReference>
<dbReference type="OrthoDB" id="8590058at2"/>
<organism evidence="3 4">
    <name type="scientific">Zemynaea arenosa</name>
    <dbReference type="NCBI Taxonomy" id="2561931"/>
    <lineage>
        <taxon>Bacteria</taxon>
        <taxon>Pseudomonadati</taxon>
        <taxon>Pseudomonadota</taxon>
        <taxon>Betaproteobacteria</taxon>
        <taxon>Burkholderiales</taxon>
        <taxon>Oxalobacteraceae</taxon>
        <taxon>Telluria group</taxon>
        <taxon>Zemynaea</taxon>
    </lineage>
</organism>
<evidence type="ECO:0000313" key="4">
    <source>
        <dbReference type="Proteomes" id="UP000298438"/>
    </source>
</evidence>
<gene>
    <name evidence="3" type="ORF">E4L96_00410</name>
</gene>
<dbReference type="PROSITE" id="PS00018">
    <property type="entry name" value="EF_HAND_1"/>
    <property type="match status" value="1"/>
</dbReference>
<proteinExistence type="predicted"/>
<protein>
    <submittedName>
        <fullName evidence="3">EF-hand domain-containing protein</fullName>
    </submittedName>
</protein>
<dbReference type="RefSeq" id="WP_135205265.1">
    <property type="nucleotide sequence ID" value="NZ_SPVF01000006.1"/>
</dbReference>
<dbReference type="PROSITE" id="PS50222">
    <property type="entry name" value="EF_HAND_2"/>
    <property type="match status" value="1"/>
</dbReference>
<dbReference type="Proteomes" id="UP000298438">
    <property type="component" value="Unassembled WGS sequence"/>
</dbReference>
<dbReference type="GO" id="GO:0005509">
    <property type="term" value="F:calcium ion binding"/>
    <property type="evidence" value="ECO:0007669"/>
    <property type="project" value="InterPro"/>
</dbReference>
<evidence type="ECO:0000256" key="1">
    <source>
        <dbReference type="SAM" id="MobiDB-lite"/>
    </source>
</evidence>
<sequence>MVASIGSAAQYAEALFSKLDTKQQGYIDSDEIKSSLGSRATDADAAEVMKALDGDGNGQVSKSELSAAIEKVGSALSEQQDQSRVAAAGGAPGAGGPRGGGGGDRTSSPASETYDPADTNQDGTVSAAEQAAYALQQEVNQTYARSDPAGAAAAQAVTTTA</sequence>
<reference evidence="3 4" key="1">
    <citation type="submission" date="2019-03" db="EMBL/GenBank/DDBJ databases">
        <title>Draft Genome Sequence of Massilia arenosa sp. nov., a Novel Massilia Species Isolated from a Sandy-loam Maize Soil.</title>
        <authorList>
            <person name="Raths R."/>
            <person name="Peta V."/>
            <person name="Bucking H."/>
        </authorList>
    </citation>
    <scope>NUCLEOTIDE SEQUENCE [LARGE SCALE GENOMIC DNA]</scope>
    <source>
        <strain evidence="3 4">MC02</strain>
    </source>
</reference>
<dbReference type="AlphaFoldDB" id="A0A4Y9SZT3"/>